<dbReference type="Proteomes" id="UP001497480">
    <property type="component" value="Unassembled WGS sequence"/>
</dbReference>
<dbReference type="PANTHER" id="PTHR44259:SF114">
    <property type="entry name" value="OS06G0707300 PROTEIN"/>
    <property type="match status" value="1"/>
</dbReference>
<dbReference type="Gene3D" id="1.20.1280.50">
    <property type="match status" value="1"/>
</dbReference>
<dbReference type="InterPro" id="IPR036047">
    <property type="entry name" value="F-box-like_dom_sf"/>
</dbReference>
<accession>A0AAV1Y312</accession>
<comment type="caution">
    <text evidence="2">The sequence shown here is derived from an EMBL/GenBank/DDBJ whole genome shotgun (WGS) entry which is preliminary data.</text>
</comment>
<organism evidence="2 3">
    <name type="scientific">Lupinus luteus</name>
    <name type="common">European yellow lupine</name>
    <dbReference type="NCBI Taxonomy" id="3873"/>
    <lineage>
        <taxon>Eukaryota</taxon>
        <taxon>Viridiplantae</taxon>
        <taxon>Streptophyta</taxon>
        <taxon>Embryophyta</taxon>
        <taxon>Tracheophyta</taxon>
        <taxon>Spermatophyta</taxon>
        <taxon>Magnoliopsida</taxon>
        <taxon>eudicotyledons</taxon>
        <taxon>Gunneridae</taxon>
        <taxon>Pentapetalae</taxon>
        <taxon>rosids</taxon>
        <taxon>fabids</taxon>
        <taxon>Fabales</taxon>
        <taxon>Fabaceae</taxon>
        <taxon>Papilionoideae</taxon>
        <taxon>50 kb inversion clade</taxon>
        <taxon>genistoids sensu lato</taxon>
        <taxon>core genistoids</taxon>
        <taxon>Genisteae</taxon>
        <taxon>Lupinus</taxon>
    </lineage>
</organism>
<keyword evidence="3" id="KW-1185">Reference proteome</keyword>
<protein>
    <recommendedName>
        <fullName evidence="1">KIB1-4 beta-propeller domain-containing protein</fullName>
    </recommendedName>
</protein>
<gene>
    <name evidence="2" type="ORF">LLUT_LOCUS29432</name>
</gene>
<evidence type="ECO:0000313" key="3">
    <source>
        <dbReference type="Proteomes" id="UP001497480"/>
    </source>
</evidence>
<dbReference type="Pfam" id="PF03478">
    <property type="entry name" value="Beta-prop_KIB1-4"/>
    <property type="match status" value="1"/>
</dbReference>
<name>A0AAV1Y312_LUPLU</name>
<reference evidence="2 3" key="1">
    <citation type="submission" date="2024-03" db="EMBL/GenBank/DDBJ databases">
        <authorList>
            <person name="Martinez-Hernandez J."/>
        </authorList>
    </citation>
    <scope>NUCLEOTIDE SEQUENCE [LARGE SCALE GENOMIC DNA]</scope>
</reference>
<dbReference type="InterPro" id="IPR050942">
    <property type="entry name" value="F-box_BR-signaling"/>
</dbReference>
<feature type="domain" description="KIB1-4 beta-propeller" evidence="1">
    <location>
        <begin position="77"/>
        <end position="330"/>
    </location>
</feature>
<dbReference type="EMBL" id="CAXHTB010000021">
    <property type="protein sequence ID" value="CAL0328372.1"/>
    <property type="molecule type" value="Genomic_DNA"/>
</dbReference>
<dbReference type="PANTHER" id="PTHR44259">
    <property type="entry name" value="OS07G0183000 PROTEIN-RELATED"/>
    <property type="match status" value="1"/>
</dbReference>
<sequence>MEIEKQRKRKRNENQDWSSLPLEIVELICKGLTITDQLHIGSVCKPWLFCTTNKFNIWVPETPWLIENSDRSSQFLFFNNTYQKVYRIYKPFRSLHGSSIVGSFRGWLFIRNKAKIFILNPLSKIQLELPPITSIGFFPPKPFDSIGMPIPVAFAISTCHKFNPITITMVTFTGDLAWCNVGDKTWKSYRSQHSRYGNIIFNNHKIYAVTQDGDNVDIFKINNESLVLLNSTAHSTHPNIDTKLFRVYLVECGGKLFVVKRYFSEIMSLTTTFVILEVQESCSRPKLVHANTLEDHILFVADNTIESLHSKHCPRLKRNCIYYTDYSINFRTGVGLWEFSVTARTMTRMPFSGTQFFSPCWILPRFAFECDSNCKCNYSKWTKRKKRRPKYLRRKTNIV</sequence>
<proteinExistence type="predicted"/>
<dbReference type="AlphaFoldDB" id="A0AAV1Y312"/>
<evidence type="ECO:0000313" key="2">
    <source>
        <dbReference type="EMBL" id="CAL0328372.1"/>
    </source>
</evidence>
<dbReference type="SUPFAM" id="SSF81383">
    <property type="entry name" value="F-box domain"/>
    <property type="match status" value="1"/>
</dbReference>
<evidence type="ECO:0000259" key="1">
    <source>
        <dbReference type="Pfam" id="PF03478"/>
    </source>
</evidence>
<dbReference type="InterPro" id="IPR005174">
    <property type="entry name" value="KIB1-4_b-propeller"/>
</dbReference>